<name>A0A449BCC1_HAPAX</name>
<dbReference type="SUPFAM" id="SSF55729">
    <property type="entry name" value="Acyl-CoA N-acyltransferases (Nat)"/>
    <property type="match status" value="1"/>
</dbReference>
<dbReference type="PANTHER" id="PTHR43800:SF1">
    <property type="entry name" value="PEPTIDYL-LYSINE N-ACETYLTRANSFERASE YJAB"/>
    <property type="match status" value="1"/>
</dbReference>
<dbReference type="Pfam" id="PF13508">
    <property type="entry name" value="Acetyltransf_7"/>
    <property type="match status" value="1"/>
</dbReference>
<dbReference type="Gene3D" id="3.40.630.30">
    <property type="match status" value="1"/>
</dbReference>
<evidence type="ECO:0000313" key="4">
    <source>
        <dbReference type="EMBL" id="VEU80082.1"/>
    </source>
</evidence>
<dbReference type="KEGG" id="aaxa:NCTC10138_00438"/>
<keyword evidence="5" id="KW-1185">Reference proteome</keyword>
<gene>
    <name evidence="4" type="primary">yjaB</name>
    <name evidence="4" type="ORF">NCTC10138_00438</name>
</gene>
<accession>A0A449BCC1</accession>
<dbReference type="RefSeq" id="WP_026390616.1">
    <property type="nucleotide sequence ID" value="NZ_LR215048.1"/>
</dbReference>
<sequence length="144" mass="16670">MIRKMNKKDIPNILNLWLETNLEAHSFIDNAYFVSNVNNVKEELSDAIVYVYEENEEIIGFIGLEDNYIAGIFIDSKYQGKGIGNELLSKVKEIDENLTLKVYAKNEKALNFYKKQGFIIVHEVLDEVNNEKELVMVYTTKKQA</sequence>
<dbReference type="STRING" id="1278311.GCA_000428705_01097"/>
<dbReference type="GO" id="GO:0016747">
    <property type="term" value="F:acyltransferase activity, transferring groups other than amino-acyl groups"/>
    <property type="evidence" value="ECO:0007669"/>
    <property type="project" value="InterPro"/>
</dbReference>
<dbReference type="InterPro" id="IPR016181">
    <property type="entry name" value="Acyl_CoA_acyltransferase"/>
</dbReference>
<keyword evidence="2 4" id="KW-0012">Acyltransferase</keyword>
<dbReference type="EC" id="2.3.1.-" evidence="4"/>
<organism evidence="4 5">
    <name type="scientific">Haploplasma axanthum</name>
    <name type="common">Acholeplasma axanthum</name>
    <dbReference type="NCBI Taxonomy" id="29552"/>
    <lineage>
        <taxon>Bacteria</taxon>
        <taxon>Bacillati</taxon>
        <taxon>Mycoplasmatota</taxon>
        <taxon>Mollicutes</taxon>
        <taxon>Acholeplasmatales</taxon>
        <taxon>Acholeplasmataceae</taxon>
        <taxon>Haploplasma</taxon>
    </lineage>
</organism>
<dbReference type="CDD" id="cd04301">
    <property type="entry name" value="NAT_SF"/>
    <property type="match status" value="1"/>
</dbReference>
<evidence type="ECO:0000256" key="2">
    <source>
        <dbReference type="ARBA" id="ARBA00023315"/>
    </source>
</evidence>
<dbReference type="Proteomes" id="UP000289841">
    <property type="component" value="Chromosome"/>
</dbReference>
<dbReference type="OrthoDB" id="88131at2"/>
<evidence type="ECO:0000259" key="3">
    <source>
        <dbReference type="PROSITE" id="PS51186"/>
    </source>
</evidence>
<evidence type="ECO:0000256" key="1">
    <source>
        <dbReference type="ARBA" id="ARBA00022679"/>
    </source>
</evidence>
<reference evidence="4 5" key="1">
    <citation type="submission" date="2019-01" db="EMBL/GenBank/DDBJ databases">
        <authorList>
            <consortium name="Pathogen Informatics"/>
        </authorList>
    </citation>
    <scope>NUCLEOTIDE SEQUENCE [LARGE SCALE GENOMIC DNA]</scope>
    <source>
        <strain evidence="4 5">NCTC10138</strain>
    </source>
</reference>
<protein>
    <submittedName>
        <fullName evidence="4">Uncharacterized N-acetyltransferase YjaB</fullName>
        <ecNumber evidence="4">2.3.1.-</ecNumber>
    </submittedName>
</protein>
<proteinExistence type="predicted"/>
<keyword evidence="1 4" id="KW-0808">Transferase</keyword>
<dbReference type="PANTHER" id="PTHR43800">
    <property type="entry name" value="PEPTIDYL-LYSINE N-ACETYLTRANSFERASE YJAB"/>
    <property type="match status" value="1"/>
</dbReference>
<dbReference type="InterPro" id="IPR000182">
    <property type="entry name" value="GNAT_dom"/>
</dbReference>
<dbReference type="PROSITE" id="PS51186">
    <property type="entry name" value="GNAT"/>
    <property type="match status" value="1"/>
</dbReference>
<dbReference type="EMBL" id="LR215048">
    <property type="protein sequence ID" value="VEU80082.1"/>
    <property type="molecule type" value="Genomic_DNA"/>
</dbReference>
<dbReference type="AlphaFoldDB" id="A0A449BCC1"/>
<evidence type="ECO:0000313" key="5">
    <source>
        <dbReference type="Proteomes" id="UP000289841"/>
    </source>
</evidence>
<feature type="domain" description="N-acetyltransferase" evidence="3">
    <location>
        <begin position="1"/>
        <end position="141"/>
    </location>
</feature>